<dbReference type="InterPro" id="IPR037476">
    <property type="entry name" value="PCH1"/>
</dbReference>
<dbReference type="AlphaFoldDB" id="A0AAQ3KL43"/>
<protein>
    <submittedName>
        <fullName evidence="1">Uncharacterized protein</fullName>
    </submittedName>
</protein>
<keyword evidence="2" id="KW-1185">Reference proteome</keyword>
<dbReference type="Proteomes" id="UP001327560">
    <property type="component" value="Chromosome 6"/>
</dbReference>
<accession>A0AAQ3KL43</accession>
<proteinExistence type="predicted"/>
<reference evidence="1 2" key="1">
    <citation type="submission" date="2023-10" db="EMBL/GenBank/DDBJ databases">
        <title>Chromosome-scale genome assembly provides insights into flower coloration mechanisms of Canna indica.</title>
        <authorList>
            <person name="Li C."/>
        </authorList>
    </citation>
    <scope>NUCLEOTIDE SEQUENCE [LARGE SCALE GENOMIC DNA]</scope>
    <source>
        <tissue evidence="1">Flower</tissue>
    </source>
</reference>
<evidence type="ECO:0000313" key="1">
    <source>
        <dbReference type="EMBL" id="WOL10977.1"/>
    </source>
</evidence>
<organism evidence="1 2">
    <name type="scientific">Canna indica</name>
    <name type="common">Indian-shot</name>
    <dbReference type="NCBI Taxonomy" id="4628"/>
    <lineage>
        <taxon>Eukaryota</taxon>
        <taxon>Viridiplantae</taxon>
        <taxon>Streptophyta</taxon>
        <taxon>Embryophyta</taxon>
        <taxon>Tracheophyta</taxon>
        <taxon>Spermatophyta</taxon>
        <taxon>Magnoliopsida</taxon>
        <taxon>Liliopsida</taxon>
        <taxon>Zingiberales</taxon>
        <taxon>Cannaceae</taxon>
        <taxon>Canna</taxon>
    </lineage>
</organism>
<evidence type="ECO:0000313" key="2">
    <source>
        <dbReference type="Proteomes" id="UP001327560"/>
    </source>
</evidence>
<gene>
    <name evidence="1" type="ORF">Cni_G19738</name>
</gene>
<dbReference type="GO" id="GO:0010099">
    <property type="term" value="P:regulation of photomorphogenesis"/>
    <property type="evidence" value="ECO:0007669"/>
    <property type="project" value="InterPro"/>
</dbReference>
<dbReference type="PANTHER" id="PTHR36062">
    <property type="entry name" value="OS01G0687300 PROTEIN"/>
    <property type="match status" value="1"/>
</dbReference>
<sequence length="594" mass="67523">MAEHIKQHKEDGLGDSGGRASYDQYHLRWIARWTRANNNPVPQSHHVSYASNEEDQAEEKRYLQVRSLESRKVEVLKLDMNEKSTHEYKNVSRADLSKSGRPIEVHKSAELTGAEMGRSKLMNNLMVQENVKLHDAAVALTDACLLHEMPDSSVNLEHCEQSRFLTFKNISMCQRMTKCLTGFLNQDMQHYISDKCSSGCAGSSSYPTIRHYENWRPYMRSSILINEEEKRCSISSQLHGKKENQISVSSSRLFLSWEESLNFRRFSDLGHVYELFRKMSDSSIFYDEMKMHNNSSSMENTRAGAQNFSNASQSFFMTNKMCMDSSCVELSTGKKLRDSTKAKGLALYEMVTLPTRSEGEKSEDAQCSLREDLLPKSCSRNIDISQMQISQEGWSSNGRQEDPWCSTNQLASTSQVEQAIRRDAETDEKLDKTALELQEQACSRWLKRLSQKSMDYPSIGSKKSKTGDGPSSGKECCLSTKQLNYTTSGYLKGKQVLHENMKSTRNTRYSSGVAMETLSSWIQRWCSNSSQTTQAQVRLAGPVFCNTTNYCDNAEDKQLPSVAAMALMGRVMKQFHSCVFHRRGSSVIWNIEDL</sequence>
<name>A0AAQ3KL43_9LILI</name>
<dbReference type="EMBL" id="CP136895">
    <property type="protein sequence ID" value="WOL10977.1"/>
    <property type="molecule type" value="Genomic_DNA"/>
</dbReference>
<dbReference type="PANTHER" id="PTHR36062:SF1">
    <property type="entry name" value="OS01G0687300 PROTEIN"/>
    <property type="match status" value="1"/>
</dbReference>